<dbReference type="AlphaFoldDB" id="A0A0C4W4E1"/>
<proteinExistence type="predicted"/>
<evidence type="ECO:0000313" key="1">
    <source>
        <dbReference type="EMBL" id="AJD25317.1"/>
    </source>
</evidence>
<reference evidence="1" key="1">
    <citation type="journal article" date="2014" name="J. Venom Res.">
        <title>Plectreurys tristis venome: A proteomic and transcriptomic analysis.</title>
        <authorList>
            <person name="Zobel-Thropp P.A."/>
            <person name="Thomas E.Z."/>
            <person name="David C.L."/>
            <person name="Breci L.A."/>
            <person name="Binford G.J."/>
        </authorList>
    </citation>
    <scope>NUCLEOTIDE SEQUENCE</scope>
    <source>
        <tissue evidence="1">Venom gland</tissue>
    </source>
</reference>
<name>A0A0C4W4E1_PLETR</name>
<organism evidence="1">
    <name type="scientific">Plectreurys tristis</name>
    <name type="common">Spider</name>
    <name type="synonym">Plectreurys bispinosus</name>
    <dbReference type="NCBI Taxonomy" id="33319"/>
    <lineage>
        <taxon>Eukaryota</taxon>
        <taxon>Metazoa</taxon>
        <taxon>Ecdysozoa</taxon>
        <taxon>Arthropoda</taxon>
        <taxon>Chelicerata</taxon>
        <taxon>Arachnida</taxon>
        <taxon>Araneae</taxon>
        <taxon>Araneomorphae</taxon>
        <taxon>Haplogynae</taxon>
        <taxon>Pholcoidea</taxon>
        <taxon>Plectreuridae</taxon>
        <taxon>Plectreurys</taxon>
    </lineage>
</organism>
<accession>A0A0C4W4E1</accession>
<protein>
    <submittedName>
        <fullName evidence="1">Clone 1364 transcribed RNA sequence</fullName>
    </submittedName>
</protein>
<dbReference type="EMBL" id="KJ124690">
    <property type="protein sequence ID" value="AJD25317.1"/>
    <property type="molecule type" value="Transcribed_RNA"/>
</dbReference>
<sequence length="31" mass="3688">MGLHFYFKVQSSITFEILYIEQTFLGLCLVF</sequence>